<evidence type="ECO:0000256" key="3">
    <source>
        <dbReference type="ARBA" id="ARBA00022475"/>
    </source>
</evidence>
<dbReference type="InterPro" id="IPR003010">
    <property type="entry name" value="C-N_Hydrolase"/>
</dbReference>
<feature type="transmembrane region" description="Helical" evidence="9">
    <location>
        <begin position="515"/>
        <end position="533"/>
    </location>
</feature>
<dbReference type="InterPro" id="IPR045378">
    <property type="entry name" value="LNT_N"/>
</dbReference>
<evidence type="ECO:0000256" key="5">
    <source>
        <dbReference type="ARBA" id="ARBA00022692"/>
    </source>
</evidence>
<evidence type="ECO:0000259" key="10">
    <source>
        <dbReference type="PROSITE" id="PS50263"/>
    </source>
</evidence>
<dbReference type="GO" id="GO:0016746">
    <property type="term" value="F:acyltransferase activity"/>
    <property type="evidence" value="ECO:0007669"/>
    <property type="project" value="UniProtKB-KW"/>
</dbReference>
<feature type="transmembrane region" description="Helical" evidence="9">
    <location>
        <begin position="87"/>
        <end position="115"/>
    </location>
</feature>
<dbReference type="InterPro" id="IPR004563">
    <property type="entry name" value="Apolipo_AcylTrfase"/>
</dbReference>
<evidence type="ECO:0000256" key="2">
    <source>
        <dbReference type="ARBA" id="ARBA00010065"/>
    </source>
</evidence>
<evidence type="ECO:0000256" key="7">
    <source>
        <dbReference type="ARBA" id="ARBA00023136"/>
    </source>
</evidence>
<protein>
    <recommendedName>
        <fullName evidence="9">Apolipoprotein N-acyltransferase</fullName>
        <shortName evidence="9">ALP N-acyltransferase</shortName>
        <ecNumber evidence="9">2.3.1.269</ecNumber>
    </recommendedName>
</protein>
<dbReference type="PANTHER" id="PTHR38686:SF1">
    <property type="entry name" value="APOLIPOPROTEIN N-ACYLTRANSFERASE"/>
    <property type="match status" value="1"/>
</dbReference>
<dbReference type="Pfam" id="PF20154">
    <property type="entry name" value="LNT_N"/>
    <property type="match status" value="1"/>
</dbReference>
<dbReference type="RefSeq" id="WP_381424117.1">
    <property type="nucleotide sequence ID" value="NZ_JBHSDH010000013.1"/>
</dbReference>
<evidence type="ECO:0000256" key="4">
    <source>
        <dbReference type="ARBA" id="ARBA00022679"/>
    </source>
</evidence>
<dbReference type="Gene3D" id="3.60.110.10">
    <property type="entry name" value="Carbon-nitrogen hydrolase"/>
    <property type="match status" value="1"/>
</dbReference>
<dbReference type="PROSITE" id="PS50263">
    <property type="entry name" value="CN_HYDROLASE"/>
    <property type="match status" value="1"/>
</dbReference>
<comment type="similarity">
    <text evidence="2 9">Belongs to the CN hydrolase family. Apolipoprotein N-acyltransferase subfamily.</text>
</comment>
<evidence type="ECO:0000313" key="11">
    <source>
        <dbReference type="EMBL" id="MFC4292982.1"/>
    </source>
</evidence>
<dbReference type="HAMAP" id="MF_01148">
    <property type="entry name" value="Lnt"/>
    <property type="match status" value="1"/>
</dbReference>
<feature type="transmembrane region" description="Helical" evidence="9">
    <location>
        <begin position="204"/>
        <end position="224"/>
    </location>
</feature>
<dbReference type="EC" id="2.3.1.269" evidence="9"/>
<dbReference type="SUPFAM" id="SSF56317">
    <property type="entry name" value="Carbon-nitrogen hydrolase"/>
    <property type="match status" value="1"/>
</dbReference>
<feature type="transmembrane region" description="Helical" evidence="9">
    <location>
        <begin position="127"/>
        <end position="148"/>
    </location>
</feature>
<evidence type="ECO:0000256" key="6">
    <source>
        <dbReference type="ARBA" id="ARBA00022989"/>
    </source>
</evidence>
<comment type="subcellular location">
    <subcellularLocation>
        <location evidence="1 9">Cell membrane</location>
        <topology evidence="1 9">Multi-pass membrane protein</topology>
    </subcellularLocation>
</comment>
<feature type="transmembrane region" description="Helical" evidence="9">
    <location>
        <begin position="168"/>
        <end position="192"/>
    </location>
</feature>
<comment type="function">
    <text evidence="9">Catalyzes the phospholipid dependent N-acylation of the N-terminal cysteine of apolipoprotein, the last step in lipoprotein maturation.</text>
</comment>
<keyword evidence="12" id="KW-1185">Reference proteome</keyword>
<dbReference type="CDD" id="cd07571">
    <property type="entry name" value="ALP_N-acyl_transferase"/>
    <property type="match status" value="1"/>
</dbReference>
<feature type="transmembrane region" description="Helical" evidence="9">
    <location>
        <begin position="14"/>
        <end position="44"/>
    </location>
</feature>
<keyword evidence="4 9" id="KW-0808">Transferase</keyword>
<feature type="transmembrane region" description="Helical" evidence="9">
    <location>
        <begin position="56"/>
        <end position="81"/>
    </location>
</feature>
<keyword evidence="3 9" id="KW-1003">Cell membrane</keyword>
<dbReference type="NCBIfam" id="TIGR00546">
    <property type="entry name" value="lnt"/>
    <property type="match status" value="1"/>
</dbReference>
<evidence type="ECO:0000256" key="8">
    <source>
        <dbReference type="ARBA" id="ARBA00023315"/>
    </source>
</evidence>
<dbReference type="EMBL" id="JBHSDH010000013">
    <property type="protein sequence ID" value="MFC4292982.1"/>
    <property type="molecule type" value="Genomic_DNA"/>
</dbReference>
<comment type="caution">
    <text evidence="11">The sequence shown here is derived from an EMBL/GenBank/DDBJ whole genome shotgun (WGS) entry which is preliminary data.</text>
</comment>
<dbReference type="PANTHER" id="PTHR38686">
    <property type="entry name" value="APOLIPOPROTEIN N-ACYLTRANSFERASE"/>
    <property type="match status" value="1"/>
</dbReference>
<keyword evidence="5 9" id="KW-0812">Transmembrane</keyword>
<sequence>MNALLEQLKRYRYWIAPLIGALSALGFAPYHLWPVTIAALALLIHLLSAMPTRKSAFILGWLFGVGHFTIGNDWIAIAFTYQATMPVWLGYIAVFALALYLAVFPALACIAAWSCGDYVRKKGGNPTICFVLSFSAFWILTEWLRSWLFTGFAWNPLSAAMLGTSGEYAMRTIGSYGLSGLVILGSAMIWGLIASMLNANGKAIFARLLDLVLLAIVTGFFGWIGAGHRIAQKGAGTPITITQPNISQAEKYEPGYDAINFARLAQYSRPLKGQGPRLLLWPEAAIPDYLESGYPYRFYQGQPGDSAVGARQRLTQLMGEGDILITGGAKLVVDEEGQLIAARNSMITLNDAGDVIGSYDKSHLVPYGEYLPMSWLLTPLGLARLVPGDLDFWPGPGPQTLKLGPGRPNVGFQICYEIIFSGQVVDRANRPDFIFNSSNDAWFGPSGPPQHLAQARMRAIEEGLPVIRATPTGISAIIDSNGRILKSLPLGSAGRIDGTLPAADSPTIFARYGNVMPVCLALFMLIFAFLPVVSARKSR</sequence>
<gene>
    <name evidence="9 11" type="primary">lnt</name>
    <name evidence="11" type="ORF">ACFOWX_11210</name>
</gene>
<dbReference type="InterPro" id="IPR036526">
    <property type="entry name" value="C-N_Hydrolase_sf"/>
</dbReference>
<dbReference type="Pfam" id="PF00795">
    <property type="entry name" value="CN_hydrolase"/>
    <property type="match status" value="1"/>
</dbReference>
<reference evidence="12" key="1">
    <citation type="journal article" date="2019" name="Int. J. Syst. Evol. Microbiol.">
        <title>The Global Catalogue of Microorganisms (GCM) 10K type strain sequencing project: providing services to taxonomists for standard genome sequencing and annotation.</title>
        <authorList>
            <consortium name="The Broad Institute Genomics Platform"/>
            <consortium name="The Broad Institute Genome Sequencing Center for Infectious Disease"/>
            <person name="Wu L."/>
            <person name="Ma J."/>
        </authorList>
    </citation>
    <scope>NUCLEOTIDE SEQUENCE [LARGE SCALE GENOMIC DNA]</scope>
    <source>
        <strain evidence="12">CECT 8531</strain>
    </source>
</reference>
<evidence type="ECO:0000256" key="1">
    <source>
        <dbReference type="ARBA" id="ARBA00004651"/>
    </source>
</evidence>
<organism evidence="11 12">
    <name type="scientific">Sphingorhabdus arenilitoris</name>
    <dbReference type="NCBI Taxonomy" id="1490041"/>
    <lineage>
        <taxon>Bacteria</taxon>
        <taxon>Pseudomonadati</taxon>
        <taxon>Pseudomonadota</taxon>
        <taxon>Alphaproteobacteria</taxon>
        <taxon>Sphingomonadales</taxon>
        <taxon>Sphingomonadaceae</taxon>
        <taxon>Sphingorhabdus</taxon>
    </lineage>
</organism>
<evidence type="ECO:0000313" key="12">
    <source>
        <dbReference type="Proteomes" id="UP001595887"/>
    </source>
</evidence>
<name>A0ABV8RHS5_9SPHN</name>
<feature type="domain" description="CN hydrolase" evidence="10">
    <location>
        <begin position="242"/>
        <end position="502"/>
    </location>
</feature>
<evidence type="ECO:0000256" key="9">
    <source>
        <dbReference type="HAMAP-Rule" id="MF_01148"/>
    </source>
</evidence>
<keyword evidence="6 9" id="KW-1133">Transmembrane helix</keyword>
<dbReference type="Proteomes" id="UP001595887">
    <property type="component" value="Unassembled WGS sequence"/>
</dbReference>
<proteinExistence type="inferred from homology"/>
<comment type="catalytic activity">
    <reaction evidence="9">
        <text>N-terminal S-1,2-diacyl-sn-glyceryl-L-cysteinyl-[lipoprotein] + a glycerophospholipid = N-acyl-S-1,2-diacyl-sn-glyceryl-L-cysteinyl-[lipoprotein] + a 2-acyl-sn-glycero-3-phospholipid + H(+)</text>
        <dbReference type="Rhea" id="RHEA:48228"/>
        <dbReference type="Rhea" id="RHEA-COMP:14681"/>
        <dbReference type="Rhea" id="RHEA-COMP:14684"/>
        <dbReference type="ChEBI" id="CHEBI:15378"/>
        <dbReference type="ChEBI" id="CHEBI:136912"/>
        <dbReference type="ChEBI" id="CHEBI:140656"/>
        <dbReference type="ChEBI" id="CHEBI:140657"/>
        <dbReference type="ChEBI" id="CHEBI:140660"/>
        <dbReference type="EC" id="2.3.1.269"/>
    </reaction>
</comment>
<comment type="pathway">
    <text evidence="9">Protein modification; lipoprotein biosynthesis (N-acyl transfer).</text>
</comment>
<keyword evidence="7 9" id="KW-0472">Membrane</keyword>
<accession>A0ABV8RHS5</accession>
<keyword evidence="8 9" id="KW-0012">Acyltransferase</keyword>